<dbReference type="EMBL" id="CP000449">
    <property type="protein sequence ID" value="ABI65987.1"/>
    <property type="molecule type" value="Genomic_DNA"/>
</dbReference>
<feature type="transmembrane region" description="Helical" evidence="1">
    <location>
        <begin position="263"/>
        <end position="289"/>
    </location>
</feature>
<dbReference type="AlphaFoldDB" id="Q0AP00"/>
<feature type="transmembrane region" description="Helical" evidence="1">
    <location>
        <begin position="651"/>
        <end position="675"/>
    </location>
</feature>
<feature type="transmembrane region" description="Helical" evidence="1">
    <location>
        <begin position="309"/>
        <end position="335"/>
    </location>
</feature>
<protein>
    <recommendedName>
        <fullName evidence="4">ABC3 transporter permease protein domain-containing protein</fullName>
    </recommendedName>
</protein>
<organism evidence="2 3">
    <name type="scientific">Maricaulis maris (strain MCS10)</name>
    <name type="common">Caulobacter maris</name>
    <dbReference type="NCBI Taxonomy" id="394221"/>
    <lineage>
        <taxon>Bacteria</taxon>
        <taxon>Pseudomonadati</taxon>
        <taxon>Pseudomonadota</taxon>
        <taxon>Alphaproteobacteria</taxon>
        <taxon>Maricaulales</taxon>
        <taxon>Maricaulaceae</taxon>
        <taxon>Maricaulis</taxon>
    </lineage>
</organism>
<dbReference type="Proteomes" id="UP000001964">
    <property type="component" value="Chromosome"/>
</dbReference>
<feature type="transmembrane region" description="Helical" evidence="1">
    <location>
        <begin position="738"/>
        <end position="762"/>
    </location>
</feature>
<proteinExistence type="predicted"/>
<keyword evidence="1" id="KW-0812">Transmembrane</keyword>
<keyword evidence="1" id="KW-1133">Transmembrane helix</keyword>
<feature type="transmembrane region" description="Helical" evidence="1">
    <location>
        <begin position="355"/>
        <end position="377"/>
    </location>
</feature>
<accession>Q0AP00</accession>
<evidence type="ECO:0008006" key="4">
    <source>
        <dbReference type="Google" id="ProtNLM"/>
    </source>
</evidence>
<feature type="transmembrane region" description="Helical" evidence="1">
    <location>
        <begin position="398"/>
        <end position="419"/>
    </location>
</feature>
<sequence precursor="true">MVRLMPFRLQPVVLIISGIITLLGGLSVSSVLLASAWTDVRGDSGYRAAFSTYRLSAGFEPGFANSTTLPDFSVYQFSNRTFERIHADVVGVEDALLVAESANTQAPGALEHAVQLRTIASSTRFFDFFGLEMQSDEVGVWLTQSGVDRLRRQTGAMPAEAVIADQYYPVLGVMADPPAGSHLQYEALLVGAPFRPEQDGVIYVQSSSPENVERQLSGYVAGDIGLPPIAIAARLEPVTRLRLGTRPALGDASFIVTGQGLELAVALFCGLSALLGSALAISLLTSGSIATNRQKLGILVMLGAAPKRLAVKILFLLCVAATLLAAGAFLISILLGEPILAALNKPAPAELLRPIAAAFGAGLVLIAVFAGVSLIPLATDAPARLALSGQTRRRDSTIILMIGLAVLSTGSASLGFVAAQFSLEAHRGAALDLDDDRTWRIGSYDRTVIGRVVEAAERSPFVEGYAVLNWHPFSDTSLNMPVALEGGPLVQSSVLTGETSWPHFVDANILAGSVTERLWGAARHCEAVLESTAADQVSSLDYQAQIGRTLVLGNGQEACRIVAIMQPVRRGKLAAHGDPVVHLVGSDQATLINRAGDPYLIFLMRLKPGIMPADIFDGAVLAGLESQILSLAETGQAAYERERRVASILNLAAYVLMVVFFAVSLALSLQALAAGRAQIAIRLALGTRPVRLVSRLLYPVILSASTSVIATTLLAVFINRAWSSWGGLSEIDPMVSFLAIAKASAFCVLPALLVALVSFVLVSRVSPATVLRGS</sequence>
<dbReference type="HOGENOM" id="CLU_361240_0_0_5"/>
<name>Q0AP00_MARMM</name>
<dbReference type="KEGG" id="mmr:Mmar10_1695"/>
<keyword evidence="3" id="KW-1185">Reference proteome</keyword>
<evidence type="ECO:0000256" key="1">
    <source>
        <dbReference type="SAM" id="Phobius"/>
    </source>
</evidence>
<evidence type="ECO:0000313" key="3">
    <source>
        <dbReference type="Proteomes" id="UP000001964"/>
    </source>
</evidence>
<dbReference type="eggNOG" id="COG0577">
    <property type="taxonomic scope" value="Bacteria"/>
</dbReference>
<gene>
    <name evidence="2" type="ordered locus">Mmar10_1695</name>
</gene>
<evidence type="ECO:0000313" key="2">
    <source>
        <dbReference type="EMBL" id="ABI65987.1"/>
    </source>
</evidence>
<reference evidence="2 3" key="1">
    <citation type="submission" date="2006-08" db="EMBL/GenBank/DDBJ databases">
        <title>Complete sequence of Maricaulis maris MCS10.</title>
        <authorList>
            <consortium name="US DOE Joint Genome Institute"/>
            <person name="Copeland A."/>
            <person name="Lucas S."/>
            <person name="Lapidus A."/>
            <person name="Barry K."/>
            <person name="Detter J.C."/>
            <person name="Glavina del Rio T."/>
            <person name="Hammon N."/>
            <person name="Israni S."/>
            <person name="Dalin E."/>
            <person name="Tice H."/>
            <person name="Pitluck S."/>
            <person name="Saunders E."/>
            <person name="Brettin T."/>
            <person name="Bruce D."/>
            <person name="Han C."/>
            <person name="Tapia R."/>
            <person name="Gilna P."/>
            <person name="Schmutz J."/>
            <person name="Larimer F."/>
            <person name="Land M."/>
            <person name="Hauser L."/>
            <person name="Kyrpides N."/>
            <person name="Mikhailova N."/>
            <person name="Viollier P."/>
            <person name="Stephens C."/>
            <person name="Richardson P."/>
        </authorList>
    </citation>
    <scope>NUCLEOTIDE SEQUENCE [LARGE SCALE GENOMIC DNA]</scope>
    <source>
        <strain evidence="2 3">MCS10</strain>
    </source>
</reference>
<keyword evidence="1" id="KW-0472">Membrane</keyword>
<feature type="transmembrane region" description="Helical" evidence="1">
    <location>
        <begin position="12"/>
        <end position="37"/>
    </location>
</feature>
<feature type="transmembrane region" description="Helical" evidence="1">
    <location>
        <begin position="696"/>
        <end position="718"/>
    </location>
</feature>